<dbReference type="EMBL" id="CP133612">
    <property type="protein sequence ID" value="WMV11623.1"/>
    <property type="molecule type" value="Genomic_DNA"/>
</dbReference>
<gene>
    <name evidence="1" type="ORF">MTR67_005008</name>
</gene>
<sequence length="13" mass="1537">MTPPSPHKRFLLL</sequence>
<organism evidence="1 2">
    <name type="scientific">Solanum verrucosum</name>
    <dbReference type="NCBI Taxonomy" id="315347"/>
    <lineage>
        <taxon>Eukaryota</taxon>
        <taxon>Viridiplantae</taxon>
        <taxon>Streptophyta</taxon>
        <taxon>Embryophyta</taxon>
        <taxon>Tracheophyta</taxon>
        <taxon>Spermatophyta</taxon>
        <taxon>Magnoliopsida</taxon>
        <taxon>eudicotyledons</taxon>
        <taxon>Gunneridae</taxon>
        <taxon>Pentapetalae</taxon>
        <taxon>asterids</taxon>
        <taxon>lamiids</taxon>
        <taxon>Solanales</taxon>
        <taxon>Solanaceae</taxon>
        <taxon>Solanoideae</taxon>
        <taxon>Solaneae</taxon>
        <taxon>Solanum</taxon>
    </lineage>
</organism>
<proteinExistence type="predicted"/>
<reference evidence="1" key="1">
    <citation type="submission" date="2023-08" db="EMBL/GenBank/DDBJ databases">
        <title>A de novo genome assembly of Solanum verrucosum Schlechtendal, a Mexican diploid species geographically isolated from the other diploid A-genome species in potato relatives.</title>
        <authorList>
            <person name="Hosaka K."/>
        </authorList>
    </citation>
    <scope>NUCLEOTIDE SEQUENCE</scope>
    <source>
        <tissue evidence="1">Young leaves</tissue>
    </source>
</reference>
<protein>
    <submittedName>
        <fullName evidence="1">Uncharacterized protein</fullName>
    </submittedName>
</protein>
<keyword evidence="2" id="KW-1185">Reference proteome</keyword>
<accession>A0AAF0PV57</accession>
<name>A0AAF0PV57_SOLVR</name>
<dbReference type="Proteomes" id="UP001234989">
    <property type="component" value="Chromosome 1"/>
</dbReference>
<evidence type="ECO:0000313" key="2">
    <source>
        <dbReference type="Proteomes" id="UP001234989"/>
    </source>
</evidence>
<evidence type="ECO:0000313" key="1">
    <source>
        <dbReference type="EMBL" id="WMV11623.1"/>
    </source>
</evidence>